<accession>A0A8C3HHE9</accession>
<comment type="similarity">
    <text evidence="2 6">Belongs to the Mediator complex subunit 11 family.</text>
</comment>
<comment type="function">
    <text evidence="6">Component of the Mediator complex, a coactivator involved in the regulated transcription of nearly all RNA polymerase II-dependent genes. Mediator functions as a bridge to convey information from gene-specific regulatory proteins to the basal RNA polymerase II transcription machinery. Mediator is recruited to promoters by direct interactions with regulatory proteins and serves as a scaffold for the assembly of a functional pre-initiation complex with RNA polymerase II and the general transcription factors.</text>
</comment>
<evidence type="ECO:0000313" key="8">
    <source>
        <dbReference type="Ensembl" id="ENSCPBP00000018258.1"/>
    </source>
</evidence>
<evidence type="ECO:0000256" key="6">
    <source>
        <dbReference type="RuleBase" id="RU364147"/>
    </source>
</evidence>
<keyword evidence="6" id="KW-0804">Transcription</keyword>
<evidence type="ECO:0000313" key="9">
    <source>
        <dbReference type="Proteomes" id="UP000694380"/>
    </source>
</evidence>
<evidence type="ECO:0000256" key="1">
    <source>
        <dbReference type="ARBA" id="ARBA00004123"/>
    </source>
</evidence>
<dbReference type="AlphaFoldDB" id="A0A8C3HHE9"/>
<name>A0A8C3HHE9_CHRPI</name>
<comment type="subcellular location">
    <subcellularLocation>
        <location evidence="1 6">Nucleus</location>
    </subcellularLocation>
</comment>
<dbReference type="Pfam" id="PF10280">
    <property type="entry name" value="Med11"/>
    <property type="match status" value="1"/>
</dbReference>
<dbReference type="GO" id="GO:0006357">
    <property type="term" value="P:regulation of transcription by RNA polymerase II"/>
    <property type="evidence" value="ECO:0007669"/>
    <property type="project" value="InterPro"/>
</dbReference>
<evidence type="ECO:0000256" key="2">
    <source>
        <dbReference type="ARBA" id="ARBA00008186"/>
    </source>
</evidence>
<dbReference type="GO" id="GO:0003712">
    <property type="term" value="F:transcription coregulator activity"/>
    <property type="evidence" value="ECO:0007669"/>
    <property type="project" value="InterPro"/>
</dbReference>
<dbReference type="GO" id="GO:0016592">
    <property type="term" value="C:mediator complex"/>
    <property type="evidence" value="ECO:0007669"/>
    <property type="project" value="InterPro"/>
</dbReference>
<dbReference type="InterPro" id="IPR019404">
    <property type="entry name" value="Mediator_Med11"/>
</dbReference>
<evidence type="ECO:0000256" key="5">
    <source>
        <dbReference type="ARBA" id="ARBA00032011"/>
    </source>
</evidence>
<dbReference type="Proteomes" id="UP000694380">
    <property type="component" value="Unplaced"/>
</dbReference>
<keyword evidence="9" id="KW-1185">Reference proteome</keyword>
<comment type="subunit">
    <text evidence="6">Component of the Mediator complex.</text>
</comment>
<protein>
    <recommendedName>
        <fullName evidence="3 6">Mediator of RNA polymerase II transcription subunit 11</fullName>
    </recommendedName>
    <alternativeName>
        <fullName evidence="5 6">Mediator complex subunit 11</fullName>
    </alternativeName>
</protein>
<gene>
    <name evidence="6" type="primary">MED11</name>
</gene>
<sequence length="173" mass="17825">GPDCTTLVGAGPGAWLTGGVGLQGAWLTGGRGQGAGDPVSGCRPERPIEGDLAAPVGSTDRAGNVILELSKEKPNERLLERQAAQFTASVQKVESELSGQIRYLTQVRGRGRRGGAGPWGAQAHPPLCHLPTHTGGHGAAPRGLQLLGPQGLPDGAEPRRLRPRQAGRAGPHL</sequence>
<keyword evidence="4 6" id="KW-0539">Nucleus</keyword>
<keyword evidence="6" id="KW-0805">Transcription regulation</keyword>
<dbReference type="GeneTree" id="ENSGT01120000275603"/>
<dbReference type="Ensembl" id="ENSCPBT00000021574.1">
    <property type="protein sequence ID" value="ENSCPBP00000018258.1"/>
    <property type="gene ID" value="ENSCPBG00000013333.1"/>
</dbReference>
<proteinExistence type="inferred from homology"/>
<reference evidence="8" key="2">
    <citation type="submission" date="2025-09" db="UniProtKB">
        <authorList>
            <consortium name="Ensembl"/>
        </authorList>
    </citation>
    <scope>IDENTIFICATION</scope>
</reference>
<evidence type="ECO:0000256" key="7">
    <source>
        <dbReference type="SAM" id="MobiDB-lite"/>
    </source>
</evidence>
<feature type="region of interest" description="Disordered" evidence="7">
    <location>
        <begin position="109"/>
        <end position="173"/>
    </location>
</feature>
<feature type="compositionally biased region" description="Low complexity" evidence="7">
    <location>
        <begin position="143"/>
        <end position="155"/>
    </location>
</feature>
<evidence type="ECO:0000256" key="3">
    <source>
        <dbReference type="ARBA" id="ARBA00019621"/>
    </source>
</evidence>
<reference evidence="8" key="1">
    <citation type="submission" date="2025-08" db="UniProtKB">
        <authorList>
            <consortium name="Ensembl"/>
        </authorList>
    </citation>
    <scope>IDENTIFICATION</scope>
</reference>
<organism evidence="8 9">
    <name type="scientific">Chrysemys picta bellii</name>
    <name type="common">Western painted turtle</name>
    <name type="synonym">Emys bellii</name>
    <dbReference type="NCBI Taxonomy" id="8478"/>
    <lineage>
        <taxon>Eukaryota</taxon>
        <taxon>Metazoa</taxon>
        <taxon>Chordata</taxon>
        <taxon>Craniata</taxon>
        <taxon>Vertebrata</taxon>
        <taxon>Euteleostomi</taxon>
        <taxon>Archelosauria</taxon>
        <taxon>Testudinata</taxon>
        <taxon>Testudines</taxon>
        <taxon>Cryptodira</taxon>
        <taxon>Durocryptodira</taxon>
        <taxon>Testudinoidea</taxon>
        <taxon>Emydidae</taxon>
        <taxon>Chrysemys</taxon>
    </lineage>
</organism>
<evidence type="ECO:0000256" key="4">
    <source>
        <dbReference type="ARBA" id="ARBA00023242"/>
    </source>
</evidence>
<keyword evidence="6" id="KW-0010">Activator</keyword>